<organism evidence="1">
    <name type="scientific">marine metagenome</name>
    <dbReference type="NCBI Taxonomy" id="408172"/>
    <lineage>
        <taxon>unclassified sequences</taxon>
        <taxon>metagenomes</taxon>
        <taxon>ecological metagenomes</taxon>
    </lineage>
</organism>
<dbReference type="InterPro" id="IPR027417">
    <property type="entry name" value="P-loop_NTPase"/>
</dbReference>
<dbReference type="Gene3D" id="3.40.50.300">
    <property type="entry name" value="P-loop containing nucleotide triphosphate hydrolases"/>
    <property type="match status" value="1"/>
</dbReference>
<sequence>MSLLVYTGLPASGKTKAIITALEERKQQGEKVLLFISAEHEELTNRPNVRDKGLMGCRDQAKSFPIDHVVDTKTAVHLMADLTEDYTVAFDEAQYFQPSIVGSWQSASERGIDVIVGTPSQVQLDLLESTPHERVELTVKCSCGKATAVHPVYEDDLVYP</sequence>
<accession>A0A382N6T6</accession>
<dbReference type="EMBL" id="UINC01098390">
    <property type="protein sequence ID" value="SVC56873.1"/>
    <property type="molecule type" value="Genomic_DNA"/>
</dbReference>
<gene>
    <name evidence="1" type="ORF">METZ01_LOCUS309727</name>
</gene>
<name>A0A382N6T6_9ZZZZ</name>
<proteinExistence type="predicted"/>
<dbReference type="SUPFAM" id="SSF52540">
    <property type="entry name" value="P-loop containing nucleoside triphosphate hydrolases"/>
    <property type="match status" value="1"/>
</dbReference>
<reference evidence="1" key="1">
    <citation type="submission" date="2018-05" db="EMBL/GenBank/DDBJ databases">
        <authorList>
            <person name="Lanie J.A."/>
            <person name="Ng W.-L."/>
            <person name="Kazmierczak K.M."/>
            <person name="Andrzejewski T.M."/>
            <person name="Davidsen T.M."/>
            <person name="Wayne K.J."/>
            <person name="Tettelin H."/>
            <person name="Glass J.I."/>
            <person name="Rusch D."/>
            <person name="Podicherti R."/>
            <person name="Tsui H.-C.T."/>
            <person name="Winkler M.E."/>
        </authorList>
    </citation>
    <scope>NUCLEOTIDE SEQUENCE</scope>
</reference>
<dbReference type="AlphaFoldDB" id="A0A382N6T6"/>
<protein>
    <recommendedName>
        <fullName evidence="2">Thymidine kinase</fullName>
    </recommendedName>
</protein>
<evidence type="ECO:0008006" key="2">
    <source>
        <dbReference type="Google" id="ProtNLM"/>
    </source>
</evidence>
<evidence type="ECO:0000313" key="1">
    <source>
        <dbReference type="EMBL" id="SVC56873.1"/>
    </source>
</evidence>
<feature type="non-terminal residue" evidence="1">
    <location>
        <position position="160"/>
    </location>
</feature>